<comment type="similarity">
    <text evidence="2">Belongs to the ST7 family.</text>
</comment>
<dbReference type="Proteomes" id="UP000792457">
    <property type="component" value="Unassembled WGS sequence"/>
</dbReference>
<dbReference type="PANTHER" id="PTHR12745:SF6">
    <property type="entry name" value="PROTEIN ST7 HOMOLOG"/>
    <property type="match status" value="1"/>
</dbReference>
<evidence type="ECO:0000256" key="2">
    <source>
        <dbReference type="ARBA" id="ARBA00009751"/>
    </source>
</evidence>
<comment type="subcellular location">
    <subcellularLocation>
        <location evidence="1">Membrane</location>
        <topology evidence="1">Multi-pass membrane protein</topology>
    </subcellularLocation>
</comment>
<evidence type="ECO:0000256" key="6">
    <source>
        <dbReference type="ARBA" id="ARBA00040270"/>
    </source>
</evidence>
<protein>
    <recommendedName>
        <fullName evidence="6">Protein ST7 homolog</fullName>
    </recommendedName>
</protein>
<evidence type="ECO:0000256" key="3">
    <source>
        <dbReference type="ARBA" id="ARBA00022692"/>
    </source>
</evidence>
<evidence type="ECO:0000256" key="1">
    <source>
        <dbReference type="ARBA" id="ARBA00004141"/>
    </source>
</evidence>
<dbReference type="GO" id="GO:0016020">
    <property type="term" value="C:membrane"/>
    <property type="evidence" value="ECO:0007669"/>
    <property type="project" value="UniProtKB-SubCell"/>
</dbReference>
<reference evidence="7" key="1">
    <citation type="submission" date="2013-04" db="EMBL/GenBank/DDBJ databases">
        <authorList>
            <person name="Qu J."/>
            <person name="Murali S.C."/>
            <person name="Bandaranaike D."/>
            <person name="Bellair M."/>
            <person name="Blankenburg K."/>
            <person name="Chao H."/>
            <person name="Dinh H."/>
            <person name="Doddapaneni H."/>
            <person name="Downs B."/>
            <person name="Dugan-Rocha S."/>
            <person name="Elkadiri S."/>
            <person name="Gnanaolivu R.D."/>
            <person name="Hernandez B."/>
            <person name="Javaid M."/>
            <person name="Jayaseelan J.C."/>
            <person name="Lee S."/>
            <person name="Li M."/>
            <person name="Ming W."/>
            <person name="Munidasa M."/>
            <person name="Muniz J."/>
            <person name="Nguyen L."/>
            <person name="Ongeri F."/>
            <person name="Osuji N."/>
            <person name="Pu L.-L."/>
            <person name="Puazo M."/>
            <person name="Qu C."/>
            <person name="Quiroz J."/>
            <person name="Raj R."/>
            <person name="Weissenberger G."/>
            <person name="Xin Y."/>
            <person name="Zou X."/>
            <person name="Han Y."/>
            <person name="Richards S."/>
            <person name="Worley K."/>
            <person name="Muzny D."/>
            <person name="Gibbs R."/>
        </authorList>
    </citation>
    <scope>NUCLEOTIDE SEQUENCE</scope>
    <source>
        <strain evidence="7">Sampled in the wild</strain>
    </source>
</reference>
<evidence type="ECO:0000313" key="8">
    <source>
        <dbReference type="Proteomes" id="UP000792457"/>
    </source>
</evidence>
<dbReference type="AlphaFoldDB" id="A0A8K0KIH2"/>
<gene>
    <name evidence="7" type="ORF">J437_LFUL010114</name>
</gene>
<comment type="caution">
    <text evidence="7">The sequence shown here is derived from an EMBL/GenBank/DDBJ whole genome shotgun (WGS) entry which is preliminary data.</text>
</comment>
<evidence type="ECO:0000256" key="5">
    <source>
        <dbReference type="ARBA" id="ARBA00023136"/>
    </source>
</evidence>
<evidence type="ECO:0000256" key="4">
    <source>
        <dbReference type="ARBA" id="ARBA00022989"/>
    </source>
</evidence>
<keyword evidence="3" id="KW-0812">Transmembrane</keyword>
<dbReference type="PANTHER" id="PTHR12745">
    <property type="entry name" value="SUPPRESSION OF TUMORIGENICITY 7"/>
    <property type="match status" value="1"/>
</dbReference>
<keyword evidence="5" id="KW-0472">Membrane</keyword>
<keyword evidence="8" id="KW-1185">Reference proteome</keyword>
<dbReference type="EMBL" id="KZ308964">
    <property type="protein sequence ID" value="KAG8235884.1"/>
    <property type="molecule type" value="Genomic_DNA"/>
</dbReference>
<accession>A0A8K0KIH2</accession>
<dbReference type="OrthoDB" id="5914722at2759"/>
<reference evidence="7" key="2">
    <citation type="submission" date="2017-10" db="EMBL/GenBank/DDBJ databases">
        <title>Ladona fulva Genome sequencing and assembly.</title>
        <authorList>
            <person name="Murali S."/>
            <person name="Richards S."/>
            <person name="Bandaranaike D."/>
            <person name="Bellair M."/>
            <person name="Blankenburg K."/>
            <person name="Chao H."/>
            <person name="Dinh H."/>
            <person name="Doddapaneni H."/>
            <person name="Dugan-Rocha S."/>
            <person name="Elkadiri S."/>
            <person name="Gnanaolivu R."/>
            <person name="Hernandez B."/>
            <person name="Skinner E."/>
            <person name="Javaid M."/>
            <person name="Lee S."/>
            <person name="Li M."/>
            <person name="Ming W."/>
            <person name="Munidasa M."/>
            <person name="Muniz J."/>
            <person name="Nguyen L."/>
            <person name="Hughes D."/>
            <person name="Osuji N."/>
            <person name="Pu L.-L."/>
            <person name="Puazo M."/>
            <person name="Qu C."/>
            <person name="Quiroz J."/>
            <person name="Raj R."/>
            <person name="Weissenberger G."/>
            <person name="Xin Y."/>
            <person name="Zou X."/>
            <person name="Han Y."/>
            <person name="Worley K."/>
            <person name="Muzny D."/>
            <person name="Gibbs R."/>
        </authorList>
    </citation>
    <scope>NUCLEOTIDE SEQUENCE</scope>
    <source>
        <strain evidence="7">Sampled in the wild</strain>
    </source>
</reference>
<sequence>MKTAWRERNPVARIKAAHEAIEKNPECAPAYILLAEEESTTILEAEKILRQALRVAEINYRKSQQTQHQGSVMEAAHSK</sequence>
<dbReference type="InterPro" id="IPR007311">
    <property type="entry name" value="ST7"/>
</dbReference>
<proteinExistence type="inferred from homology"/>
<name>A0A8K0KIH2_LADFU</name>
<keyword evidence="4" id="KW-1133">Transmembrane helix</keyword>
<dbReference type="Pfam" id="PF04184">
    <property type="entry name" value="ST7"/>
    <property type="match status" value="1"/>
</dbReference>
<evidence type="ECO:0000313" key="7">
    <source>
        <dbReference type="EMBL" id="KAG8235884.1"/>
    </source>
</evidence>
<organism evidence="7 8">
    <name type="scientific">Ladona fulva</name>
    <name type="common">Scarce chaser dragonfly</name>
    <name type="synonym">Libellula fulva</name>
    <dbReference type="NCBI Taxonomy" id="123851"/>
    <lineage>
        <taxon>Eukaryota</taxon>
        <taxon>Metazoa</taxon>
        <taxon>Ecdysozoa</taxon>
        <taxon>Arthropoda</taxon>
        <taxon>Hexapoda</taxon>
        <taxon>Insecta</taxon>
        <taxon>Pterygota</taxon>
        <taxon>Palaeoptera</taxon>
        <taxon>Odonata</taxon>
        <taxon>Epiprocta</taxon>
        <taxon>Anisoptera</taxon>
        <taxon>Libelluloidea</taxon>
        <taxon>Libellulidae</taxon>
        <taxon>Ladona</taxon>
    </lineage>
</organism>